<accession>W0AJE4</accession>
<name>W0AJE4_9SPHN</name>
<reference evidence="1 2" key="1">
    <citation type="submission" date="2013-07" db="EMBL/GenBank/DDBJ databases">
        <title>Completed genome of Sphingomonas sanxanigenens NX02.</title>
        <authorList>
            <person name="Ma T."/>
            <person name="Huang H."/>
            <person name="Wu M."/>
            <person name="Li X."/>
            <person name="Li G."/>
        </authorList>
    </citation>
    <scope>NUCLEOTIDE SEQUENCE [LARGE SCALE GENOMIC DNA]</scope>
    <source>
        <strain evidence="1 2">NX02</strain>
    </source>
</reference>
<dbReference type="EMBL" id="CP006644">
    <property type="protein sequence ID" value="AHE56413.1"/>
    <property type="molecule type" value="Genomic_DNA"/>
</dbReference>
<organism evidence="1 2">
    <name type="scientific">Sphingomonas sanxanigenens DSM 19645 = NX02</name>
    <dbReference type="NCBI Taxonomy" id="1123269"/>
    <lineage>
        <taxon>Bacteria</taxon>
        <taxon>Pseudomonadati</taxon>
        <taxon>Pseudomonadota</taxon>
        <taxon>Alphaproteobacteria</taxon>
        <taxon>Sphingomonadales</taxon>
        <taxon>Sphingomonadaceae</taxon>
        <taxon>Sphingomonas</taxon>
    </lineage>
</organism>
<dbReference type="InterPro" id="IPR042233">
    <property type="entry name" value="Cell_div_ZapA_N"/>
</dbReference>
<sequence length="108" mass="11238">MAEVAIEIAGRTHKVMCRDGEEAHLRRMALIVDGKAREAGRGLGTVNETRQLLFAALLLADELADLRDTAAAAGSGGGSDVALAETLERLAGRLETLRAGLEGVAPTS</sequence>
<dbReference type="HOGENOM" id="CLU_133828_2_1_5"/>
<dbReference type="InterPro" id="IPR036192">
    <property type="entry name" value="Cell_div_ZapA-like_sf"/>
</dbReference>
<dbReference type="Proteomes" id="UP000018851">
    <property type="component" value="Chromosome"/>
</dbReference>
<gene>
    <name evidence="1" type="ORF">NX02_24025</name>
</gene>
<dbReference type="KEGG" id="ssan:NX02_24025"/>
<dbReference type="Pfam" id="PF05164">
    <property type="entry name" value="ZapA"/>
    <property type="match status" value="1"/>
</dbReference>
<dbReference type="SUPFAM" id="SSF102829">
    <property type="entry name" value="Cell division protein ZapA-like"/>
    <property type="match status" value="1"/>
</dbReference>
<protein>
    <recommendedName>
        <fullName evidence="3">Cell division protein ZapA</fullName>
    </recommendedName>
</protein>
<dbReference type="RefSeq" id="WP_025294529.1">
    <property type="nucleotide sequence ID" value="NZ_CP006644.1"/>
</dbReference>
<evidence type="ECO:0008006" key="3">
    <source>
        <dbReference type="Google" id="ProtNLM"/>
    </source>
</evidence>
<proteinExistence type="predicted"/>
<dbReference type="InterPro" id="IPR007838">
    <property type="entry name" value="Cell_div_ZapA-like"/>
</dbReference>
<dbReference type="eggNOG" id="COG3027">
    <property type="taxonomic scope" value="Bacteria"/>
</dbReference>
<dbReference type="AlphaFoldDB" id="W0AJE4"/>
<dbReference type="Gene3D" id="3.30.160.880">
    <property type="entry name" value="Cell division protein ZapA protomer, N-terminal domain"/>
    <property type="match status" value="1"/>
</dbReference>
<dbReference type="OrthoDB" id="9797575at2"/>
<evidence type="ECO:0000313" key="1">
    <source>
        <dbReference type="EMBL" id="AHE56413.1"/>
    </source>
</evidence>
<keyword evidence="2" id="KW-1185">Reference proteome</keyword>
<dbReference type="STRING" id="1123269.NX02_24025"/>
<evidence type="ECO:0000313" key="2">
    <source>
        <dbReference type="Proteomes" id="UP000018851"/>
    </source>
</evidence>
<dbReference type="PATRIC" id="fig|1123269.5.peg.4706"/>